<dbReference type="InterPro" id="IPR003607">
    <property type="entry name" value="HD/PDEase_dom"/>
</dbReference>
<sequence>MENCSLDIIEAWWQTHCVLTDAQNHCQRFGRHSANPYHNLQHCALVGKAAVFYGMEAGLGCKDLVALGLAGLFHDFDHSGKPLDVLPDRENIQKALQRFQKYSNTRFLKADFSRTVRRIIANTEVQKVNGQIWFQEPTGELEMFIRDADVSQLLFPEGREMQAGLAREMGLPFDPVFRKKAVEFLRAVRLYTEPAQRRRADLQDFLETWAQEEAAKCDQSPVRGGCSMYCCSNHGAAFRGLSRGENDR</sequence>
<dbReference type="SUPFAM" id="SSF109604">
    <property type="entry name" value="HD-domain/PDEase-like"/>
    <property type="match status" value="1"/>
</dbReference>
<accession>A0A060UV00</accession>
<reference evidence="2" key="1">
    <citation type="submission" date="2014-03" db="EMBL/GenBank/DDBJ databases">
        <authorList>
            <person name="Genoscope - CEA"/>
        </authorList>
    </citation>
    <scope>NUCLEOTIDE SEQUENCE [LARGE SCALE GENOMIC DNA]</scope>
    <source>
        <strain evidence="2">CF27</strain>
    </source>
</reference>
<evidence type="ECO:0000313" key="2">
    <source>
        <dbReference type="EMBL" id="CDQ10583.1"/>
    </source>
</evidence>
<dbReference type="GO" id="GO:0007165">
    <property type="term" value="P:signal transduction"/>
    <property type="evidence" value="ECO:0007669"/>
    <property type="project" value="InterPro"/>
</dbReference>
<reference evidence="2" key="2">
    <citation type="submission" date="2014-07" db="EMBL/GenBank/DDBJ databases">
        <title>Initial genome analysis of the psychrotolerant acidophile Acidithiobacillus ferrivorans CF27: insights into iron and sulfur oxidation pathways and into biofilm formation.</title>
        <authorList>
            <person name="Talla E."/>
            <person name="Hedrich S."/>
            <person name="Mangenot S."/>
            <person name="Ji B."/>
            <person name="Johnson D.B."/>
            <person name="Barbe V."/>
            <person name="Bonnefoy V."/>
        </authorList>
    </citation>
    <scope>NUCLEOTIDE SEQUENCE [LARGE SCALE GENOMIC DNA]</scope>
    <source>
        <strain evidence="2">CF27</strain>
    </source>
</reference>
<dbReference type="InterPro" id="IPR036971">
    <property type="entry name" value="PDEase_catalytic_dom_sf"/>
</dbReference>
<name>A0A060UV00_9PROT</name>
<comment type="caution">
    <text evidence="2">The sequence shown here is derived from an EMBL/GenBank/DDBJ whole genome shotgun (WGS) entry which is preliminary data.</text>
</comment>
<organism evidence="2">
    <name type="scientific">Acidithiobacillus ferrivorans</name>
    <dbReference type="NCBI Taxonomy" id="160808"/>
    <lineage>
        <taxon>Bacteria</taxon>
        <taxon>Pseudomonadati</taxon>
        <taxon>Pseudomonadota</taxon>
        <taxon>Acidithiobacillia</taxon>
        <taxon>Acidithiobacillales</taxon>
        <taxon>Acidithiobacillaceae</taxon>
        <taxon>Acidithiobacillus</taxon>
    </lineage>
</organism>
<dbReference type="CDD" id="cd00077">
    <property type="entry name" value="HDc"/>
    <property type="match status" value="1"/>
</dbReference>
<gene>
    <name evidence="2" type="ORF">AFERRI_400364</name>
</gene>
<dbReference type="Gene3D" id="1.10.1300.10">
    <property type="entry name" value="3'5'-cyclic nucleotide phosphodiesterase, catalytic domain"/>
    <property type="match status" value="1"/>
</dbReference>
<protein>
    <recommendedName>
        <fullName evidence="1">HD/PDEase domain-containing protein</fullName>
    </recommendedName>
</protein>
<evidence type="ECO:0000259" key="1">
    <source>
        <dbReference type="SMART" id="SM00471"/>
    </source>
</evidence>
<feature type="domain" description="HD/PDEase" evidence="1">
    <location>
        <begin position="35"/>
        <end position="163"/>
    </location>
</feature>
<dbReference type="SMART" id="SM00471">
    <property type="entry name" value="HDc"/>
    <property type="match status" value="1"/>
</dbReference>
<dbReference type="GO" id="GO:0004114">
    <property type="term" value="F:3',5'-cyclic-nucleotide phosphodiesterase activity"/>
    <property type="evidence" value="ECO:0007669"/>
    <property type="project" value="InterPro"/>
</dbReference>
<proteinExistence type="predicted"/>
<dbReference type="AlphaFoldDB" id="A0A060UV00"/>
<dbReference type="EMBL" id="CCCS020000035">
    <property type="protein sequence ID" value="CDQ10583.1"/>
    <property type="molecule type" value="Genomic_DNA"/>
</dbReference>